<dbReference type="AlphaFoldDB" id="A0AAN9M112"/>
<dbReference type="Proteomes" id="UP001367508">
    <property type="component" value="Unassembled WGS sequence"/>
</dbReference>
<evidence type="ECO:0000313" key="1">
    <source>
        <dbReference type="EMBL" id="KAK7345416.1"/>
    </source>
</evidence>
<keyword evidence="2" id="KW-1185">Reference proteome</keyword>
<evidence type="ECO:0000313" key="2">
    <source>
        <dbReference type="Proteomes" id="UP001367508"/>
    </source>
</evidence>
<protein>
    <submittedName>
        <fullName evidence="1">Uncharacterized protein</fullName>
    </submittedName>
</protein>
<accession>A0AAN9M112</accession>
<reference evidence="1 2" key="1">
    <citation type="submission" date="2024-01" db="EMBL/GenBank/DDBJ databases">
        <title>The genomes of 5 underutilized Papilionoideae crops provide insights into root nodulation and disease resistanc.</title>
        <authorList>
            <person name="Jiang F."/>
        </authorList>
    </citation>
    <scope>NUCLEOTIDE SEQUENCE [LARGE SCALE GENOMIC DNA]</scope>
    <source>
        <strain evidence="1">LVBAO_FW01</strain>
        <tissue evidence="1">Leaves</tissue>
    </source>
</reference>
<sequence length="66" mass="7422">MESIGSNTPGVHYMRTLETECGISINHIGVWRTSDLAQNDGNLTRLCPYWYEPIRANVLNAPASMR</sequence>
<gene>
    <name evidence="1" type="ORF">VNO77_16020</name>
</gene>
<dbReference type="EMBL" id="JAYMYQ010000003">
    <property type="protein sequence ID" value="KAK7345416.1"/>
    <property type="molecule type" value="Genomic_DNA"/>
</dbReference>
<comment type="caution">
    <text evidence="1">The sequence shown here is derived from an EMBL/GenBank/DDBJ whole genome shotgun (WGS) entry which is preliminary data.</text>
</comment>
<name>A0AAN9M112_CANGL</name>
<organism evidence="1 2">
    <name type="scientific">Canavalia gladiata</name>
    <name type="common">Sword bean</name>
    <name type="synonym">Dolichos gladiatus</name>
    <dbReference type="NCBI Taxonomy" id="3824"/>
    <lineage>
        <taxon>Eukaryota</taxon>
        <taxon>Viridiplantae</taxon>
        <taxon>Streptophyta</taxon>
        <taxon>Embryophyta</taxon>
        <taxon>Tracheophyta</taxon>
        <taxon>Spermatophyta</taxon>
        <taxon>Magnoliopsida</taxon>
        <taxon>eudicotyledons</taxon>
        <taxon>Gunneridae</taxon>
        <taxon>Pentapetalae</taxon>
        <taxon>rosids</taxon>
        <taxon>fabids</taxon>
        <taxon>Fabales</taxon>
        <taxon>Fabaceae</taxon>
        <taxon>Papilionoideae</taxon>
        <taxon>50 kb inversion clade</taxon>
        <taxon>NPAAA clade</taxon>
        <taxon>indigoferoid/millettioid clade</taxon>
        <taxon>Phaseoleae</taxon>
        <taxon>Canavalia</taxon>
    </lineage>
</organism>
<proteinExistence type="predicted"/>